<keyword evidence="1" id="KW-0479">Metal-binding</keyword>
<name>A0A2V3IYM9_9FLOR</name>
<reference evidence="6 7" key="1">
    <citation type="journal article" date="2018" name="Mol. Biol. Evol.">
        <title>Analysis of the draft genome of the red seaweed Gracilariopsis chorda provides insights into genome size evolution in Rhodophyta.</title>
        <authorList>
            <person name="Lee J."/>
            <person name="Yang E.C."/>
            <person name="Graf L."/>
            <person name="Yang J.H."/>
            <person name="Qiu H."/>
            <person name="Zel Zion U."/>
            <person name="Chan C.X."/>
            <person name="Stephens T.G."/>
            <person name="Weber A.P.M."/>
            <person name="Boo G.H."/>
            <person name="Boo S.M."/>
            <person name="Kim K.M."/>
            <person name="Shin Y."/>
            <person name="Jung M."/>
            <person name="Lee S.J."/>
            <person name="Yim H.S."/>
            <person name="Lee J.H."/>
            <person name="Bhattacharya D."/>
            <person name="Yoon H.S."/>
        </authorList>
    </citation>
    <scope>NUCLEOTIDE SEQUENCE [LARGE SCALE GENOMIC DNA]</scope>
    <source>
        <strain evidence="6 7">SKKU-2015</strain>
        <tissue evidence="6">Whole body</tissue>
    </source>
</reference>
<evidence type="ECO:0000256" key="4">
    <source>
        <dbReference type="PROSITE-ProRule" id="PRU00134"/>
    </source>
</evidence>
<keyword evidence="3" id="KW-0862">Zinc</keyword>
<protein>
    <recommendedName>
        <fullName evidence="5">MYND-type domain-containing protein</fullName>
    </recommendedName>
</protein>
<keyword evidence="7" id="KW-1185">Reference proteome</keyword>
<gene>
    <name evidence="6" type="ORF">BWQ96_04025</name>
</gene>
<feature type="domain" description="MYND-type" evidence="5">
    <location>
        <begin position="85"/>
        <end position="125"/>
    </location>
</feature>
<dbReference type="Pfam" id="PF01753">
    <property type="entry name" value="zf-MYND"/>
    <property type="match status" value="1"/>
</dbReference>
<evidence type="ECO:0000256" key="2">
    <source>
        <dbReference type="ARBA" id="ARBA00022771"/>
    </source>
</evidence>
<proteinExistence type="predicted"/>
<dbReference type="EMBL" id="NBIV01000042">
    <property type="protein sequence ID" value="PXF46240.1"/>
    <property type="molecule type" value="Genomic_DNA"/>
</dbReference>
<accession>A0A2V3IYM9</accession>
<dbReference type="InterPro" id="IPR002893">
    <property type="entry name" value="Znf_MYND"/>
</dbReference>
<evidence type="ECO:0000256" key="1">
    <source>
        <dbReference type="ARBA" id="ARBA00022723"/>
    </source>
</evidence>
<dbReference type="AlphaFoldDB" id="A0A2V3IYM9"/>
<dbReference type="PROSITE" id="PS50865">
    <property type="entry name" value="ZF_MYND_2"/>
    <property type="match status" value="1"/>
</dbReference>
<comment type="caution">
    <text evidence="6">The sequence shown here is derived from an EMBL/GenBank/DDBJ whole genome shotgun (WGS) entry which is preliminary data.</text>
</comment>
<keyword evidence="2 4" id="KW-0863">Zinc-finger</keyword>
<evidence type="ECO:0000313" key="7">
    <source>
        <dbReference type="Proteomes" id="UP000247409"/>
    </source>
</evidence>
<organism evidence="6 7">
    <name type="scientific">Gracilariopsis chorda</name>
    <dbReference type="NCBI Taxonomy" id="448386"/>
    <lineage>
        <taxon>Eukaryota</taxon>
        <taxon>Rhodophyta</taxon>
        <taxon>Florideophyceae</taxon>
        <taxon>Rhodymeniophycidae</taxon>
        <taxon>Gracilariales</taxon>
        <taxon>Gracilariaceae</taxon>
        <taxon>Gracilariopsis</taxon>
    </lineage>
</organism>
<dbReference type="Proteomes" id="UP000247409">
    <property type="component" value="Unassembled WGS sequence"/>
</dbReference>
<evidence type="ECO:0000259" key="5">
    <source>
        <dbReference type="PROSITE" id="PS50865"/>
    </source>
</evidence>
<dbReference type="Gene3D" id="6.10.140.2220">
    <property type="match status" value="1"/>
</dbReference>
<dbReference type="GO" id="GO:0008270">
    <property type="term" value="F:zinc ion binding"/>
    <property type="evidence" value="ECO:0007669"/>
    <property type="project" value="UniProtKB-KW"/>
</dbReference>
<evidence type="ECO:0000256" key="3">
    <source>
        <dbReference type="ARBA" id="ARBA00022833"/>
    </source>
</evidence>
<sequence>MDRCVHEKVKDIHLQALLDLQRPVVFSPLHPKEIEPLLTEAHEAVSTLLPEPKPGRAACFVRLGVCHKRITDHEDLKLVRRKLCCKTCNQEAKETQLLICGRCASVMYCNEECQKRDFKNHRDQCVRIGALKEQLKALSNQIENYQVPNKDTVVNLFTYPAGRFWTLPGTRMYCTVRSCLADELASLGERYEVAWIAKRELKHRLELLRLSSDDALQQRAMVPFILIRLDRLEDCFAFLKHWLCRVCYQRNVNRIHKKSKQGQWIYGSIRRDEMMLDLLQMIPKASEVIDLAHLAALCLLKLRIMAKVRVHDYVFAVFARTRTGIKLGKVLQTIRYFYNREAYQTSVKRQHNYVQEYMTLLMQKNASLLPAILYPVPMLRQGRPRKIERGKPSEAWDTFRKCWRLFRRTPGTLKMLRDMFRCDVPVYDCYVES</sequence>
<dbReference type="OrthoDB" id="432970at2759"/>
<dbReference type="SUPFAM" id="SSF144232">
    <property type="entry name" value="HIT/MYND zinc finger-like"/>
    <property type="match status" value="1"/>
</dbReference>
<evidence type="ECO:0000313" key="6">
    <source>
        <dbReference type="EMBL" id="PXF46240.1"/>
    </source>
</evidence>